<keyword evidence="5" id="KW-1185">Reference proteome</keyword>
<dbReference type="AlphaFoldDB" id="A0A0D2H1K7"/>
<dbReference type="Proteomes" id="UP000053789">
    <property type="component" value="Unassembled WGS sequence"/>
</dbReference>
<protein>
    <recommendedName>
        <fullName evidence="3">NmrA-like domain-containing protein</fullName>
    </recommendedName>
</protein>
<evidence type="ECO:0000313" key="4">
    <source>
        <dbReference type="EMBL" id="KIW87143.1"/>
    </source>
</evidence>
<evidence type="ECO:0000256" key="1">
    <source>
        <dbReference type="ARBA" id="ARBA00022857"/>
    </source>
</evidence>
<evidence type="ECO:0000313" key="5">
    <source>
        <dbReference type="Proteomes" id="UP000053789"/>
    </source>
</evidence>
<dbReference type="InterPro" id="IPR008030">
    <property type="entry name" value="NmrA-like"/>
</dbReference>
<dbReference type="InterPro" id="IPR036291">
    <property type="entry name" value="NAD(P)-bd_dom_sf"/>
</dbReference>
<dbReference type="EMBL" id="KN847006">
    <property type="protein sequence ID" value="KIW87143.1"/>
    <property type="molecule type" value="Genomic_DNA"/>
</dbReference>
<dbReference type="GeneID" id="27705182"/>
<dbReference type="OrthoDB" id="9974981at2759"/>
<dbReference type="Pfam" id="PF05368">
    <property type="entry name" value="NmrA"/>
    <property type="match status" value="1"/>
</dbReference>
<dbReference type="Gene3D" id="3.90.25.10">
    <property type="entry name" value="UDP-galactose 4-epimerase, domain 1"/>
    <property type="match status" value="1"/>
</dbReference>
<organism evidence="4 5">
    <name type="scientific">Cladophialophora bantiana (strain ATCC 10958 / CBS 173.52 / CDC B-1940 / NIH 8579)</name>
    <name type="common">Xylohypha bantiana</name>
    <dbReference type="NCBI Taxonomy" id="1442370"/>
    <lineage>
        <taxon>Eukaryota</taxon>
        <taxon>Fungi</taxon>
        <taxon>Dikarya</taxon>
        <taxon>Ascomycota</taxon>
        <taxon>Pezizomycotina</taxon>
        <taxon>Eurotiomycetes</taxon>
        <taxon>Chaetothyriomycetidae</taxon>
        <taxon>Chaetothyriales</taxon>
        <taxon>Herpotrichiellaceae</taxon>
        <taxon>Cladophialophora</taxon>
    </lineage>
</organism>
<keyword evidence="1" id="KW-0521">NADP</keyword>
<keyword evidence="2" id="KW-0560">Oxidoreductase</keyword>
<feature type="domain" description="NmrA-like" evidence="3">
    <location>
        <begin position="60"/>
        <end position="291"/>
    </location>
</feature>
<name>A0A0D2H1K7_CLAB1</name>
<sequence>MTYSVLLLGATGKVGHKIQKELTLQKQHFSRVAFLLPQPNIASDEGVEHPPTILERIFGYPSDSDSYRGFEIVISAVEDEICAEQTEYAEAAFAAGVKHFYPAEYGPNLNHPDIRDELYFADKLALRKHIEALVQADTSLGFTYVMTGVLSDFLLESNVLGLNVDKRSATYFGSPDARVSTTHSDDIAKFIVASLLPHHLPCLNARRHLCFAGSTLSNLSLFDAISYVLRRPLDVTYDPLDVSYENKSQPKAAGDEVRRSFRRSLGFGGFELKEQEVAQSGREFWHEVKPKAWAQVVYEFFTSKERGSEMIK</sequence>
<proteinExistence type="predicted"/>
<accession>A0A0D2H1K7</accession>
<dbReference type="SUPFAM" id="SSF51735">
    <property type="entry name" value="NAD(P)-binding Rossmann-fold domains"/>
    <property type="match status" value="1"/>
</dbReference>
<evidence type="ECO:0000259" key="3">
    <source>
        <dbReference type="Pfam" id="PF05368"/>
    </source>
</evidence>
<dbReference type="VEuPathDB" id="FungiDB:Z519_12254"/>
<dbReference type="PANTHER" id="PTHR47706">
    <property type="entry name" value="NMRA-LIKE FAMILY PROTEIN"/>
    <property type="match status" value="1"/>
</dbReference>
<dbReference type="RefSeq" id="XP_016613812.1">
    <property type="nucleotide sequence ID" value="XM_016769960.1"/>
</dbReference>
<dbReference type="HOGENOM" id="CLU_075102_0_0_1"/>
<evidence type="ECO:0000256" key="2">
    <source>
        <dbReference type="ARBA" id="ARBA00023002"/>
    </source>
</evidence>
<dbReference type="Gene3D" id="3.40.50.720">
    <property type="entry name" value="NAD(P)-binding Rossmann-like Domain"/>
    <property type="match status" value="1"/>
</dbReference>
<reference evidence="4" key="1">
    <citation type="submission" date="2015-01" db="EMBL/GenBank/DDBJ databases">
        <title>The Genome Sequence of Cladophialophora bantiana CBS 173.52.</title>
        <authorList>
            <consortium name="The Broad Institute Genomics Platform"/>
            <person name="Cuomo C."/>
            <person name="de Hoog S."/>
            <person name="Gorbushina A."/>
            <person name="Stielow B."/>
            <person name="Teixiera M."/>
            <person name="Abouelleil A."/>
            <person name="Chapman S.B."/>
            <person name="Priest M."/>
            <person name="Young S.K."/>
            <person name="Wortman J."/>
            <person name="Nusbaum C."/>
            <person name="Birren B."/>
        </authorList>
    </citation>
    <scope>NUCLEOTIDE SEQUENCE [LARGE SCALE GENOMIC DNA]</scope>
    <source>
        <strain evidence="4">CBS 173.52</strain>
    </source>
</reference>
<dbReference type="InterPro" id="IPR051609">
    <property type="entry name" value="NmrA/Isoflavone_reductase-like"/>
</dbReference>
<dbReference type="GO" id="GO:0016491">
    <property type="term" value="F:oxidoreductase activity"/>
    <property type="evidence" value="ECO:0007669"/>
    <property type="project" value="UniProtKB-KW"/>
</dbReference>
<dbReference type="PANTHER" id="PTHR47706:SF11">
    <property type="entry name" value="ISOFLAVONE REDUCTASE FAMILY PROTEIN (AFU_ORTHOLOGUE AFUA_1G12510)"/>
    <property type="match status" value="1"/>
</dbReference>
<gene>
    <name evidence="4" type="ORF">Z519_12254</name>
</gene>